<feature type="region of interest" description="Disordered" evidence="1">
    <location>
        <begin position="58"/>
        <end position="79"/>
    </location>
</feature>
<evidence type="ECO:0000256" key="1">
    <source>
        <dbReference type="SAM" id="MobiDB-lite"/>
    </source>
</evidence>
<dbReference type="Gramene" id="mRNA:HanXRQr2_Chr16g0773361">
    <property type="protein sequence ID" value="CDS:HanXRQr2_Chr16g0773361.1"/>
    <property type="gene ID" value="HanXRQr2_Chr16g0773361"/>
</dbReference>
<reference evidence="2" key="2">
    <citation type="submission" date="2020-06" db="EMBL/GenBank/DDBJ databases">
        <title>Helianthus annuus Genome sequencing and assembly Release 2.</title>
        <authorList>
            <person name="Gouzy J."/>
            <person name="Langlade N."/>
            <person name="Munos S."/>
        </authorList>
    </citation>
    <scope>NUCLEOTIDE SEQUENCE</scope>
    <source>
        <tissue evidence="2">Leaves</tissue>
    </source>
</reference>
<feature type="compositionally biased region" description="Acidic residues" evidence="1">
    <location>
        <begin position="70"/>
        <end position="79"/>
    </location>
</feature>
<keyword evidence="3" id="KW-1185">Reference proteome</keyword>
<reference evidence="2" key="1">
    <citation type="journal article" date="2017" name="Nature">
        <title>The sunflower genome provides insights into oil metabolism, flowering and Asterid evolution.</title>
        <authorList>
            <person name="Badouin H."/>
            <person name="Gouzy J."/>
            <person name="Grassa C.J."/>
            <person name="Murat F."/>
            <person name="Staton S.E."/>
            <person name="Cottret L."/>
            <person name="Lelandais-Briere C."/>
            <person name="Owens G.L."/>
            <person name="Carrere S."/>
            <person name="Mayjonade B."/>
            <person name="Legrand L."/>
            <person name="Gill N."/>
            <person name="Kane N.C."/>
            <person name="Bowers J.E."/>
            <person name="Hubner S."/>
            <person name="Bellec A."/>
            <person name="Berard A."/>
            <person name="Berges H."/>
            <person name="Blanchet N."/>
            <person name="Boniface M.C."/>
            <person name="Brunel D."/>
            <person name="Catrice O."/>
            <person name="Chaidir N."/>
            <person name="Claudel C."/>
            <person name="Donnadieu C."/>
            <person name="Faraut T."/>
            <person name="Fievet G."/>
            <person name="Helmstetter N."/>
            <person name="King M."/>
            <person name="Knapp S.J."/>
            <person name="Lai Z."/>
            <person name="Le Paslier M.C."/>
            <person name="Lippi Y."/>
            <person name="Lorenzon L."/>
            <person name="Mandel J.R."/>
            <person name="Marage G."/>
            <person name="Marchand G."/>
            <person name="Marquand E."/>
            <person name="Bret-Mestries E."/>
            <person name="Morien E."/>
            <person name="Nambeesan S."/>
            <person name="Nguyen T."/>
            <person name="Pegot-Espagnet P."/>
            <person name="Pouilly N."/>
            <person name="Raftis F."/>
            <person name="Sallet E."/>
            <person name="Schiex T."/>
            <person name="Thomas J."/>
            <person name="Vandecasteele C."/>
            <person name="Vares D."/>
            <person name="Vear F."/>
            <person name="Vautrin S."/>
            <person name="Crespi M."/>
            <person name="Mangin B."/>
            <person name="Burke J.M."/>
            <person name="Salse J."/>
            <person name="Munos S."/>
            <person name="Vincourt P."/>
            <person name="Rieseberg L.H."/>
            <person name="Langlade N.B."/>
        </authorList>
    </citation>
    <scope>NUCLEOTIDE SEQUENCE</scope>
    <source>
        <tissue evidence="2">Leaves</tissue>
    </source>
</reference>
<protein>
    <submittedName>
        <fullName evidence="2">Uncharacterized protein</fullName>
    </submittedName>
</protein>
<dbReference type="Proteomes" id="UP000215914">
    <property type="component" value="Unassembled WGS sequence"/>
</dbReference>
<name>A0A9K3H026_HELAN</name>
<accession>A0A9K3H026</accession>
<feature type="compositionally biased region" description="Low complexity" evidence="1">
    <location>
        <begin position="59"/>
        <end position="69"/>
    </location>
</feature>
<gene>
    <name evidence="2" type="ORF">HanXRQr2_Chr16g0773361</name>
</gene>
<organism evidence="2 3">
    <name type="scientific">Helianthus annuus</name>
    <name type="common">Common sunflower</name>
    <dbReference type="NCBI Taxonomy" id="4232"/>
    <lineage>
        <taxon>Eukaryota</taxon>
        <taxon>Viridiplantae</taxon>
        <taxon>Streptophyta</taxon>
        <taxon>Embryophyta</taxon>
        <taxon>Tracheophyta</taxon>
        <taxon>Spermatophyta</taxon>
        <taxon>Magnoliopsida</taxon>
        <taxon>eudicotyledons</taxon>
        <taxon>Gunneridae</taxon>
        <taxon>Pentapetalae</taxon>
        <taxon>asterids</taxon>
        <taxon>campanulids</taxon>
        <taxon>Asterales</taxon>
        <taxon>Asteraceae</taxon>
        <taxon>Asteroideae</taxon>
        <taxon>Heliantheae alliance</taxon>
        <taxon>Heliantheae</taxon>
        <taxon>Helianthus</taxon>
    </lineage>
</organism>
<proteinExistence type="predicted"/>
<dbReference type="AlphaFoldDB" id="A0A9K3H026"/>
<sequence length="79" mass="8787">MNMSVCVYMCERDHRSVHRPHPLRFPLFRQHPPAHDPPLNYNCKHTHTPTALSSLSIPAADAGEDGAAVNDDDGGDEIR</sequence>
<dbReference type="EMBL" id="MNCJ02000331">
    <property type="protein sequence ID" value="KAF5762145.1"/>
    <property type="molecule type" value="Genomic_DNA"/>
</dbReference>
<evidence type="ECO:0000313" key="3">
    <source>
        <dbReference type="Proteomes" id="UP000215914"/>
    </source>
</evidence>
<comment type="caution">
    <text evidence="2">The sequence shown here is derived from an EMBL/GenBank/DDBJ whole genome shotgun (WGS) entry which is preliminary data.</text>
</comment>
<evidence type="ECO:0000313" key="2">
    <source>
        <dbReference type="EMBL" id="KAF5762145.1"/>
    </source>
</evidence>